<dbReference type="InterPro" id="IPR043128">
    <property type="entry name" value="Rev_trsase/Diguanyl_cyclase"/>
</dbReference>
<keyword evidence="4" id="KW-1185">Reference proteome</keyword>
<evidence type="ECO:0000313" key="4">
    <source>
        <dbReference type="Proteomes" id="UP001243286"/>
    </source>
</evidence>
<proteinExistence type="inferred from homology"/>
<name>A0ABT6R5Q8_9BACL</name>
<evidence type="ECO:0000313" key="3">
    <source>
        <dbReference type="EMBL" id="MDI3236286.1"/>
    </source>
</evidence>
<dbReference type="Pfam" id="PF11799">
    <property type="entry name" value="IMS_C"/>
    <property type="match status" value="1"/>
</dbReference>
<dbReference type="CDD" id="cd01700">
    <property type="entry name" value="PolY_Pol_V_umuC"/>
    <property type="match status" value="1"/>
</dbReference>
<dbReference type="RefSeq" id="WP_282357293.1">
    <property type="nucleotide sequence ID" value="NZ_JASBQV010000035.1"/>
</dbReference>
<evidence type="ECO:0000259" key="2">
    <source>
        <dbReference type="PROSITE" id="PS50173"/>
    </source>
</evidence>
<dbReference type="InterPro" id="IPR050116">
    <property type="entry name" value="DNA_polymerase-Y"/>
</dbReference>
<dbReference type="PROSITE" id="PS50173">
    <property type="entry name" value="UMUC"/>
    <property type="match status" value="1"/>
</dbReference>
<gene>
    <name evidence="3" type="ORF">QK289_14830</name>
</gene>
<comment type="caution">
    <text evidence="3">The sequence shown here is derived from an EMBL/GenBank/DDBJ whole genome shotgun (WGS) entry which is preliminary data.</text>
</comment>
<evidence type="ECO:0000256" key="1">
    <source>
        <dbReference type="ARBA" id="ARBA00010945"/>
    </source>
</evidence>
<dbReference type="SUPFAM" id="SSF56672">
    <property type="entry name" value="DNA/RNA polymerases"/>
    <property type="match status" value="1"/>
</dbReference>
<dbReference type="Gene3D" id="3.30.70.270">
    <property type="match status" value="1"/>
</dbReference>
<dbReference type="InterPro" id="IPR001126">
    <property type="entry name" value="UmuC"/>
</dbReference>
<comment type="similarity">
    <text evidence="1">Belongs to the DNA polymerase type-Y family.</text>
</comment>
<dbReference type="InterPro" id="IPR036775">
    <property type="entry name" value="DNA_pol_Y-fam_lit_finger_sf"/>
</dbReference>
<dbReference type="InterPro" id="IPR017961">
    <property type="entry name" value="DNA_pol_Y-fam_little_finger"/>
</dbReference>
<reference evidence="3 4" key="1">
    <citation type="submission" date="2023-04" db="EMBL/GenBank/DDBJ databases">
        <title>Antarctic isolates genomes.</title>
        <authorList>
            <person name="Dimov S.G."/>
        </authorList>
    </citation>
    <scope>NUCLEOTIDE SEQUENCE [LARGE SCALE GENOMIC DNA]</scope>
    <source>
        <strain evidence="3 4">AL19</strain>
    </source>
</reference>
<dbReference type="EMBL" id="JASBQV010000035">
    <property type="protein sequence ID" value="MDI3236286.1"/>
    <property type="molecule type" value="Genomic_DNA"/>
</dbReference>
<dbReference type="PANTHER" id="PTHR11076:SF35">
    <property type="entry name" value="DNA REPAIR PROTEIN HOMOLOG YOBH"/>
    <property type="match status" value="1"/>
</dbReference>
<dbReference type="Pfam" id="PF21999">
    <property type="entry name" value="IMS_HHH_1"/>
    <property type="match status" value="1"/>
</dbReference>
<accession>A0ABT6R5Q8</accession>
<dbReference type="Proteomes" id="UP001243286">
    <property type="component" value="Unassembled WGS sequence"/>
</dbReference>
<sequence>MNPNISFPDRRIFCVDSVSFYASCECCYRNLPPLTTKLAVVSDLTRSGSVVLAASPALKQLGIKTASRLYQIEQLPYRERKQIMLVEPRMMAYMKTSIEVLDVLHQFAPPDAIRIYSIDENFIDMSGTERLFGSDVETAQKIQTAIWQQTGIPVRIGIGPNNVIAKLVLDLRGKREGIAQCGYADVSRLLHDFPVRKMWGVGRMMEQHLSVMGIYTIGDLAAARVEDLHERFGVLGAELWHHAWGIDSSPTIIDPMTLFQTAPDAKRTIGHGVTLMRDYYQYEQIRLVLAELASDVAARVRFSNQVGWTVHLGVRYSRHVTRDGFSKQLRLPYPTSDERLLLRYVLQLFEPNWLDGEPVRFLSVALGQLTPDQGTLQLSLFEDNTKVWRRKRLLKAIDHVNLRYGKGTIRLAVSFLDTSVAKRRLRFIGGHPGGDQHDTLS</sequence>
<dbReference type="InterPro" id="IPR043502">
    <property type="entry name" value="DNA/RNA_pol_sf"/>
</dbReference>
<dbReference type="PANTHER" id="PTHR11076">
    <property type="entry name" value="DNA REPAIR POLYMERASE UMUC / TRANSFERASE FAMILY MEMBER"/>
    <property type="match status" value="1"/>
</dbReference>
<protein>
    <submittedName>
        <fullName evidence="3">DNA polymerase</fullName>
    </submittedName>
</protein>
<dbReference type="Pfam" id="PF00817">
    <property type="entry name" value="IMS"/>
    <property type="match status" value="1"/>
</dbReference>
<dbReference type="Gene3D" id="3.30.1490.100">
    <property type="entry name" value="DNA polymerase, Y-family, little finger domain"/>
    <property type="match status" value="1"/>
</dbReference>
<dbReference type="SUPFAM" id="SSF100879">
    <property type="entry name" value="Lesion bypass DNA polymerase (Y-family), little finger domain"/>
    <property type="match status" value="1"/>
</dbReference>
<dbReference type="InterPro" id="IPR053848">
    <property type="entry name" value="IMS_HHH_1"/>
</dbReference>
<organism evidence="3 4">
    <name type="scientific">Exiguobacterium antarcticum</name>
    <dbReference type="NCBI Taxonomy" id="132920"/>
    <lineage>
        <taxon>Bacteria</taxon>
        <taxon>Bacillati</taxon>
        <taxon>Bacillota</taxon>
        <taxon>Bacilli</taxon>
        <taxon>Bacillales</taxon>
        <taxon>Bacillales Family XII. Incertae Sedis</taxon>
        <taxon>Exiguobacterium</taxon>
    </lineage>
</organism>
<feature type="domain" description="UmuC" evidence="2">
    <location>
        <begin position="12"/>
        <end position="202"/>
    </location>
</feature>
<dbReference type="Gene3D" id="1.10.150.20">
    <property type="entry name" value="5' to 3' exonuclease, C-terminal subdomain"/>
    <property type="match status" value="1"/>
</dbReference>
<dbReference type="Gene3D" id="3.40.1170.60">
    <property type="match status" value="1"/>
</dbReference>